<name>A0A7T0KDZ7_9CORY</name>
<dbReference type="AlphaFoldDB" id="A0A7T0KDZ7"/>
<feature type="region of interest" description="Disordered" evidence="1">
    <location>
        <begin position="439"/>
        <end position="465"/>
    </location>
</feature>
<dbReference type="KEGG" id="cliz:G7Y31_09495"/>
<keyword evidence="3" id="KW-1185">Reference proteome</keyword>
<reference evidence="2 3" key="1">
    <citation type="submission" date="2020-11" db="EMBL/GenBank/DDBJ databases">
        <title>Corynebacterium sp. ZJ-599.</title>
        <authorList>
            <person name="Zhou J."/>
        </authorList>
    </citation>
    <scope>NUCLEOTIDE SEQUENCE [LARGE SCALE GENOMIC DNA]</scope>
    <source>
        <strain evidence="2 3">ZJ-599</strain>
    </source>
</reference>
<dbReference type="RefSeq" id="WP_165010046.1">
    <property type="nucleotide sequence ID" value="NZ_CP064954.1"/>
</dbReference>
<gene>
    <name evidence="2" type="ORF">G7Y31_09495</name>
</gene>
<accession>A0A7T0KDZ7</accession>
<protein>
    <submittedName>
        <fullName evidence="2">Uncharacterized protein</fullName>
    </submittedName>
</protein>
<dbReference type="EMBL" id="CP064954">
    <property type="protein sequence ID" value="QPK78764.1"/>
    <property type="molecule type" value="Genomic_DNA"/>
</dbReference>
<dbReference type="Proteomes" id="UP000594681">
    <property type="component" value="Chromosome"/>
</dbReference>
<feature type="compositionally biased region" description="Gly residues" evidence="1">
    <location>
        <begin position="450"/>
        <end position="460"/>
    </location>
</feature>
<proteinExistence type="predicted"/>
<evidence type="ECO:0000313" key="2">
    <source>
        <dbReference type="EMBL" id="QPK78764.1"/>
    </source>
</evidence>
<organism evidence="2 3">
    <name type="scientific">Corynebacterium lizhenjunii</name>
    <dbReference type="NCBI Taxonomy" id="2709394"/>
    <lineage>
        <taxon>Bacteria</taxon>
        <taxon>Bacillati</taxon>
        <taxon>Actinomycetota</taxon>
        <taxon>Actinomycetes</taxon>
        <taxon>Mycobacteriales</taxon>
        <taxon>Corynebacteriaceae</taxon>
        <taxon>Corynebacterium</taxon>
    </lineage>
</organism>
<evidence type="ECO:0000313" key="3">
    <source>
        <dbReference type="Proteomes" id="UP000594681"/>
    </source>
</evidence>
<sequence>MYIDLKSYSQVGNSIDTLKLNLDKAAWDSGAGMSAALSSIGGVSAAGAIHGRFLHGDPASAQETLRKFTSQLDWIGGQLQNQAAAVALQDSGAAWAFDMLHVGVRPEVQEVRFVDQPPADYQTLSFVPPVVVLPRLDIGPVASQVNGIDLGSVVASASRWGDLHAAATEAVAKLEAIAAALAGSSSGEAVDRAVATLGKAAATSADFAANALLMQAKTMAMNSFGMLAKVQAATAEAVVRAIPDVAAQKAAEQSTISALESQLQMMVDISLPKVGNLASAQMANGGGVAEVGVNGIAASGRGFDAESLSLPQAMVDAAMSGQLGPGSFEVVDGMLRPVAGIGMDDPGMQEFLRSAGRDVVSMFEPSVLPAHLGESLTGPSTVSLSGSGSGVVPGGAVAGGGVVPGGSVALGTAGTTPTGVGAVGAPGTNWAGGMPGFVPGATGVRQDAGSGSGGRGGSVPGLGSSPIGAGAGVSGGAGAGAGAGGGAGGIGSGGIGGGGVPGAGQGATGGMVRGVTSTPGAGMRGGVPMMGAGVGGGSNNRGRVKAVTSRIEQDANKRALIGDLPPAIPGVIGAWVRE</sequence>
<evidence type="ECO:0000256" key="1">
    <source>
        <dbReference type="SAM" id="MobiDB-lite"/>
    </source>
</evidence>